<sequence length="76" mass="8248">MGRNKVWNCNREKPFPIGEKRRGGIYPPHFRGLHGLGETDQPGPGIVLSSGEDERTGQKTFEGGQKVLAVASTDNA</sequence>
<proteinExistence type="predicted"/>
<protein>
    <submittedName>
        <fullName evidence="2">Uncharacterized protein</fullName>
    </submittedName>
</protein>
<evidence type="ECO:0000313" key="3">
    <source>
        <dbReference type="Proteomes" id="UP000252266"/>
    </source>
</evidence>
<feature type="compositionally biased region" description="Basic and acidic residues" evidence="1">
    <location>
        <begin position="10"/>
        <end position="22"/>
    </location>
</feature>
<dbReference type="Proteomes" id="UP000252266">
    <property type="component" value="Unassembled WGS sequence"/>
</dbReference>
<dbReference type="AlphaFoldDB" id="A0A367XJU4"/>
<comment type="caution">
    <text evidence="2">The sequence shown here is derived from an EMBL/GenBank/DDBJ whole genome shotgun (WGS) entry which is preliminary data.</text>
</comment>
<evidence type="ECO:0000256" key="1">
    <source>
        <dbReference type="SAM" id="MobiDB-lite"/>
    </source>
</evidence>
<reference evidence="2 3" key="1">
    <citation type="submission" date="2014-07" db="EMBL/GenBank/DDBJ databases">
        <title>Draft genome sequence of Thalassospira xiamenensis IB13.</title>
        <authorList>
            <person name="Lai Q."/>
            <person name="Shao Z."/>
        </authorList>
    </citation>
    <scope>NUCLEOTIDE SEQUENCE [LARGE SCALE GENOMIC DNA]</scope>
    <source>
        <strain evidence="2 3">IB13</strain>
    </source>
</reference>
<accession>A0A367XJU4</accession>
<name>A0A367XJU4_9PROT</name>
<evidence type="ECO:0000313" key="2">
    <source>
        <dbReference type="EMBL" id="RCK53012.1"/>
    </source>
</evidence>
<dbReference type="EMBL" id="JPWJ01000001">
    <property type="protein sequence ID" value="RCK53012.1"/>
    <property type="molecule type" value="Genomic_DNA"/>
</dbReference>
<organism evidence="2 3">
    <name type="scientific">Thalassospira xiamenensis</name>
    <dbReference type="NCBI Taxonomy" id="220697"/>
    <lineage>
        <taxon>Bacteria</taxon>
        <taxon>Pseudomonadati</taxon>
        <taxon>Pseudomonadota</taxon>
        <taxon>Alphaproteobacteria</taxon>
        <taxon>Rhodospirillales</taxon>
        <taxon>Thalassospiraceae</taxon>
        <taxon>Thalassospira</taxon>
    </lineage>
</organism>
<feature type="region of interest" description="Disordered" evidence="1">
    <location>
        <begin position="1"/>
        <end position="58"/>
    </location>
</feature>
<gene>
    <name evidence="2" type="ORF">TH44_02030</name>
</gene>